<dbReference type="EMBL" id="BAAAIH010000024">
    <property type="protein sequence ID" value="GAA1279252.1"/>
    <property type="molecule type" value="Genomic_DNA"/>
</dbReference>
<keyword evidence="3" id="KW-1185">Reference proteome</keyword>
<protein>
    <submittedName>
        <fullName evidence="2">Uncharacterized protein</fullName>
    </submittedName>
</protein>
<feature type="compositionally biased region" description="Basic residues" evidence="1">
    <location>
        <begin position="23"/>
        <end position="43"/>
    </location>
</feature>
<comment type="caution">
    <text evidence="2">The sequence shown here is derived from an EMBL/GenBank/DDBJ whole genome shotgun (WGS) entry which is preliminary data.</text>
</comment>
<evidence type="ECO:0000256" key="1">
    <source>
        <dbReference type="SAM" id="MobiDB-lite"/>
    </source>
</evidence>
<reference evidence="3" key="1">
    <citation type="journal article" date="2019" name="Int. J. Syst. Evol. Microbiol.">
        <title>The Global Catalogue of Microorganisms (GCM) 10K type strain sequencing project: providing services to taxonomists for standard genome sequencing and annotation.</title>
        <authorList>
            <consortium name="The Broad Institute Genomics Platform"/>
            <consortium name="The Broad Institute Genome Sequencing Center for Infectious Disease"/>
            <person name="Wu L."/>
            <person name="Ma J."/>
        </authorList>
    </citation>
    <scope>NUCLEOTIDE SEQUENCE [LARGE SCALE GENOMIC DNA]</scope>
    <source>
        <strain evidence="3">JCM 11448</strain>
    </source>
</reference>
<name>A0ABP4HPS6_9ACTN</name>
<accession>A0ABP4HPS6</accession>
<organism evidence="2 3">
    <name type="scientific">Streptomyces javensis</name>
    <dbReference type="NCBI Taxonomy" id="114698"/>
    <lineage>
        <taxon>Bacteria</taxon>
        <taxon>Bacillati</taxon>
        <taxon>Actinomycetota</taxon>
        <taxon>Actinomycetes</taxon>
        <taxon>Kitasatosporales</taxon>
        <taxon>Streptomycetaceae</taxon>
        <taxon>Streptomyces</taxon>
        <taxon>Streptomyces violaceusniger group</taxon>
    </lineage>
</organism>
<dbReference type="Proteomes" id="UP001500282">
    <property type="component" value="Unassembled WGS sequence"/>
</dbReference>
<feature type="region of interest" description="Disordered" evidence="1">
    <location>
        <begin position="1"/>
        <end position="72"/>
    </location>
</feature>
<proteinExistence type="predicted"/>
<evidence type="ECO:0000313" key="3">
    <source>
        <dbReference type="Proteomes" id="UP001500282"/>
    </source>
</evidence>
<sequence length="72" mass="8183">MLSRSQVAGSRARTHTRTPPCTSRRHPRRVLGNRNRNRPRTHPSIRSPSRLTDQLALWDAEEGSGGCLTRPR</sequence>
<gene>
    <name evidence="2" type="ORF">GCM10009579_43440</name>
</gene>
<evidence type="ECO:0000313" key="2">
    <source>
        <dbReference type="EMBL" id="GAA1279252.1"/>
    </source>
</evidence>